<evidence type="ECO:0000313" key="1">
    <source>
        <dbReference type="EMBL" id="SJM92957.1"/>
    </source>
</evidence>
<organism evidence="1 2">
    <name type="scientific">Crenothrix polyspora</name>
    <dbReference type="NCBI Taxonomy" id="360316"/>
    <lineage>
        <taxon>Bacteria</taxon>
        <taxon>Pseudomonadati</taxon>
        <taxon>Pseudomonadota</taxon>
        <taxon>Gammaproteobacteria</taxon>
        <taxon>Methylococcales</taxon>
        <taxon>Crenotrichaceae</taxon>
        <taxon>Crenothrix</taxon>
    </lineage>
</organism>
<dbReference type="AlphaFoldDB" id="A0A1R4H9V3"/>
<dbReference type="OrthoDB" id="5562365at2"/>
<dbReference type="EMBL" id="FUKI01000110">
    <property type="protein sequence ID" value="SJM92957.1"/>
    <property type="molecule type" value="Genomic_DNA"/>
</dbReference>
<evidence type="ECO:0000313" key="2">
    <source>
        <dbReference type="Proteomes" id="UP000195667"/>
    </source>
</evidence>
<accession>A0A1R4H9V3</accession>
<keyword evidence="2" id="KW-1185">Reference proteome</keyword>
<dbReference type="Proteomes" id="UP000195667">
    <property type="component" value="Unassembled WGS sequence"/>
</dbReference>
<sequence>MKTRFFIHRSLRIVCLLAVVCSLSACVYWMRAYQVYLQMSEFDRYFDVAVSDEFSLNFKEPIMLSEDFVALSKLRASEETVIADGKKWRYWFRKVNGYRKVITPEVKFYSELGFNKENKLTRWAFSSLFLQIAPPKFLEASLRSLGGADINKAEMQLQGNTAAVEKIAADLPKRDAVVAQLGKPFQVIPDKGQEIYVYLFLLDSPHIEKGYEERALSEVKLSFDKKTQELVRMAGRFAGLKISINYRKFLDEPAK</sequence>
<evidence type="ECO:0008006" key="3">
    <source>
        <dbReference type="Google" id="ProtNLM"/>
    </source>
</evidence>
<name>A0A1R4H9V3_9GAMM</name>
<gene>
    <name evidence="1" type="ORF">CRENPOLYSF1_350045</name>
</gene>
<proteinExistence type="predicted"/>
<dbReference type="PROSITE" id="PS51257">
    <property type="entry name" value="PROKAR_LIPOPROTEIN"/>
    <property type="match status" value="1"/>
</dbReference>
<dbReference type="RefSeq" id="WP_087143627.1">
    <property type="nucleotide sequence ID" value="NZ_FUKI01000110.1"/>
</dbReference>
<protein>
    <recommendedName>
        <fullName evidence="3">Lipoprotein</fullName>
    </recommendedName>
</protein>
<reference evidence="2" key="1">
    <citation type="submission" date="2017-02" db="EMBL/GenBank/DDBJ databases">
        <authorList>
            <person name="Daims H."/>
        </authorList>
    </citation>
    <scope>NUCLEOTIDE SEQUENCE [LARGE SCALE GENOMIC DNA]</scope>
</reference>